<gene>
    <name evidence="2" type="ORF">BHC47_10065</name>
</gene>
<keyword evidence="1" id="KW-0812">Transmembrane</keyword>
<dbReference type="Pfam" id="PF16732">
    <property type="entry name" value="ComP_DUS"/>
    <property type="match status" value="1"/>
</dbReference>
<comment type="caution">
    <text evidence="2">The sequence shown here is derived from an EMBL/GenBank/DDBJ whole genome shotgun (WGS) entry which is preliminary data.</text>
</comment>
<evidence type="ECO:0008006" key="4">
    <source>
        <dbReference type="Google" id="ProtNLM"/>
    </source>
</evidence>
<dbReference type="InterPro" id="IPR045584">
    <property type="entry name" value="Pilin-like"/>
</dbReference>
<reference evidence="2 3" key="1">
    <citation type="journal article" date="2017" name="MBio">
        <title>Type VI secretion-mediated competition in the bee gut microbiome.</title>
        <authorList>
            <person name="Steele M.I."/>
            <person name="Kwong W.K."/>
            <person name="Powell J.E."/>
            <person name="Whiteley M."/>
            <person name="Moran N.A."/>
        </authorList>
    </citation>
    <scope>NUCLEOTIDE SEQUENCE [LARGE SCALE GENOMIC DNA]</scope>
    <source>
        <strain evidence="2 3">PEB0171</strain>
    </source>
</reference>
<accession>A0A2N9Y6L3</accession>
<protein>
    <recommendedName>
        <fullName evidence="4">Prepilin-type N-terminal cleavage/methylation domain-containing protein</fullName>
    </recommendedName>
</protein>
<evidence type="ECO:0000313" key="3">
    <source>
        <dbReference type="Proteomes" id="UP000231094"/>
    </source>
</evidence>
<dbReference type="RefSeq" id="WP_157784826.1">
    <property type="nucleotide sequence ID" value="NZ_MEIV01000015.1"/>
</dbReference>
<dbReference type="AlphaFoldDB" id="A0A2N9Y6L3"/>
<organism evidence="2 3">
    <name type="scientific">Snodgrassella alvi</name>
    <dbReference type="NCBI Taxonomy" id="1196083"/>
    <lineage>
        <taxon>Bacteria</taxon>
        <taxon>Pseudomonadati</taxon>
        <taxon>Pseudomonadota</taxon>
        <taxon>Betaproteobacteria</taxon>
        <taxon>Neisseriales</taxon>
        <taxon>Neisseriaceae</taxon>
        <taxon>Snodgrassella</taxon>
    </lineage>
</organism>
<dbReference type="Proteomes" id="UP000231094">
    <property type="component" value="Unassembled WGS sequence"/>
</dbReference>
<keyword evidence="1" id="KW-1133">Transmembrane helix</keyword>
<dbReference type="Gene3D" id="3.30.700.50">
    <property type="match status" value="1"/>
</dbReference>
<evidence type="ECO:0000256" key="1">
    <source>
        <dbReference type="SAM" id="Phobius"/>
    </source>
</evidence>
<name>A0A2N9Y6L3_9NEIS</name>
<evidence type="ECO:0000313" key="2">
    <source>
        <dbReference type="EMBL" id="PIT64508.1"/>
    </source>
</evidence>
<dbReference type="GO" id="GO:0043683">
    <property type="term" value="P:type IV pilus assembly"/>
    <property type="evidence" value="ECO:0007669"/>
    <property type="project" value="InterPro"/>
</dbReference>
<sequence length="155" mass="18170">MSSVRKTEQGYSLFELMLILTVILIIILIAYPYYRQHVLQGRLNQAKATLLINAQFLSKHYQKHISYKQNKDNWPELPIIENQHFCFRIQGNPRFAPEEHFTLKAVAIDTEAEPRIIKLNQDGRIFICQSSSSRCDEENHFFNGKGQPDKNCRIF</sequence>
<dbReference type="InterPro" id="IPR031982">
    <property type="entry name" value="PilE-like"/>
</dbReference>
<dbReference type="SUPFAM" id="SSF54523">
    <property type="entry name" value="Pili subunits"/>
    <property type="match status" value="1"/>
</dbReference>
<proteinExistence type="predicted"/>
<dbReference type="EMBL" id="MEIV01000015">
    <property type="protein sequence ID" value="PIT64508.1"/>
    <property type="molecule type" value="Genomic_DNA"/>
</dbReference>
<keyword evidence="1" id="KW-0472">Membrane</keyword>
<feature type="transmembrane region" description="Helical" evidence="1">
    <location>
        <begin position="12"/>
        <end position="34"/>
    </location>
</feature>